<dbReference type="InterPro" id="IPR038576">
    <property type="entry name" value="Methyltransf_Zn-bd_dom_put_sf"/>
</dbReference>
<gene>
    <name evidence="3" type="ORF">GCM10011378_06890</name>
</gene>
<dbReference type="Gene3D" id="3.40.50.150">
    <property type="entry name" value="Vaccinia Virus protein VP39"/>
    <property type="match status" value="1"/>
</dbReference>
<accession>A0ABQ1WKY9</accession>
<dbReference type="Pfam" id="PF08421">
    <property type="entry name" value="Methyltransf_13"/>
    <property type="match status" value="1"/>
</dbReference>
<name>A0ABQ1WKY9_9BACT</name>
<dbReference type="Gene3D" id="3.40.50.720">
    <property type="entry name" value="NAD(P)-binding Rossmann-like Domain"/>
    <property type="match status" value="1"/>
</dbReference>
<evidence type="ECO:0000313" key="3">
    <source>
        <dbReference type="EMBL" id="GGG33092.1"/>
    </source>
</evidence>
<protein>
    <submittedName>
        <fullName evidence="3">Methyltransferase</fullName>
    </submittedName>
</protein>
<dbReference type="GO" id="GO:0008168">
    <property type="term" value="F:methyltransferase activity"/>
    <property type="evidence" value="ECO:0007669"/>
    <property type="project" value="UniProtKB-KW"/>
</dbReference>
<evidence type="ECO:0000259" key="2">
    <source>
        <dbReference type="Pfam" id="PF08484"/>
    </source>
</evidence>
<dbReference type="RefSeq" id="WP_188556432.1">
    <property type="nucleotide sequence ID" value="NZ_BMGS01000002.1"/>
</dbReference>
<dbReference type="PANTHER" id="PTHR43861:SF5">
    <property type="entry name" value="BLL5978 PROTEIN"/>
    <property type="match status" value="1"/>
</dbReference>
<dbReference type="EMBL" id="BMGS01000002">
    <property type="protein sequence ID" value="GGG33092.1"/>
    <property type="molecule type" value="Genomic_DNA"/>
</dbReference>
<feature type="domain" description="Methyltransferase putative zinc binding" evidence="1">
    <location>
        <begin position="31"/>
        <end position="92"/>
    </location>
</feature>
<evidence type="ECO:0000313" key="4">
    <source>
        <dbReference type="Proteomes" id="UP000601361"/>
    </source>
</evidence>
<organism evidence="3 4">
    <name type="scientific">Hymenobacter glacieicola</name>
    <dbReference type="NCBI Taxonomy" id="1562124"/>
    <lineage>
        <taxon>Bacteria</taxon>
        <taxon>Pseudomonadati</taxon>
        <taxon>Bacteroidota</taxon>
        <taxon>Cytophagia</taxon>
        <taxon>Cytophagales</taxon>
        <taxon>Hymenobacteraceae</taxon>
        <taxon>Hymenobacter</taxon>
    </lineage>
</organism>
<keyword evidence="3" id="KW-0489">Methyltransferase</keyword>
<dbReference type="Proteomes" id="UP000601361">
    <property type="component" value="Unassembled WGS sequence"/>
</dbReference>
<dbReference type="InterPro" id="IPR013691">
    <property type="entry name" value="MeTrfase_14"/>
</dbReference>
<dbReference type="Pfam" id="PF13489">
    <property type="entry name" value="Methyltransf_23"/>
    <property type="match status" value="1"/>
</dbReference>
<dbReference type="Gene3D" id="6.10.250.3100">
    <property type="match status" value="1"/>
</dbReference>
<keyword evidence="4" id="KW-1185">Reference proteome</keyword>
<sequence length="437" mass="49527">MEQLSPFVSAAAPLLTYQPQPEPVEPPASPCRFCGAPLDFTFVNLGTSPLCQNHVRPHEYNRAEAFYPLHARVCRSCFLVQLDEFVTSEEIFQNDYAYFSSYSASWLRHARRYTDMATERFGLNKNSLVVEVASNDGYLLQYFVEKEVPVLGIEPASNVAGYAQAKGINTLVRFFGCETARYVAELSGQADLLLGNNVLAHVPDINDFVAGMGLLLKPDGVITMEFPHLLRLMEGNQFDTIYHEHFSYLSFYTVERIFAHHGLTLFDVEELPTHGGSLRIFARHSASPAWPVTERVGALRERELAAGITDLAYYSQFEENAKQTKRKLLEFLIEARRDGKSVVGYGAPGKGNTLLNYCGIRTDFLEYTVDVSPHKQGNFLPGTRIPICHPDRIRQTQPDYVLILPWNLREEIMEQMQDIRDWGGRFVVPIPEVQVYE</sequence>
<reference evidence="4" key="1">
    <citation type="journal article" date="2019" name="Int. J. Syst. Evol. Microbiol.">
        <title>The Global Catalogue of Microorganisms (GCM) 10K type strain sequencing project: providing services to taxonomists for standard genome sequencing and annotation.</title>
        <authorList>
            <consortium name="The Broad Institute Genomics Platform"/>
            <consortium name="The Broad Institute Genome Sequencing Center for Infectious Disease"/>
            <person name="Wu L."/>
            <person name="Ma J."/>
        </authorList>
    </citation>
    <scope>NUCLEOTIDE SEQUENCE [LARGE SCALE GENOMIC DNA]</scope>
    <source>
        <strain evidence="4">CGMCC 1.12990</strain>
    </source>
</reference>
<dbReference type="GO" id="GO:0032259">
    <property type="term" value="P:methylation"/>
    <property type="evidence" value="ECO:0007669"/>
    <property type="project" value="UniProtKB-KW"/>
</dbReference>
<proteinExistence type="predicted"/>
<dbReference type="InterPro" id="IPR013630">
    <property type="entry name" value="Methyltransf_Zn-bd_dom_put"/>
</dbReference>
<dbReference type="SUPFAM" id="SSF53335">
    <property type="entry name" value="S-adenosyl-L-methionine-dependent methyltransferases"/>
    <property type="match status" value="1"/>
</dbReference>
<dbReference type="PANTHER" id="PTHR43861">
    <property type="entry name" value="TRANS-ACONITATE 2-METHYLTRANSFERASE-RELATED"/>
    <property type="match status" value="1"/>
</dbReference>
<keyword evidence="3" id="KW-0808">Transferase</keyword>
<feature type="domain" description="C-methyltransferase" evidence="2">
    <location>
        <begin position="272"/>
        <end position="431"/>
    </location>
</feature>
<comment type="caution">
    <text evidence="3">The sequence shown here is derived from an EMBL/GenBank/DDBJ whole genome shotgun (WGS) entry which is preliminary data.</text>
</comment>
<dbReference type="Pfam" id="PF08484">
    <property type="entry name" value="Methyltransf_14"/>
    <property type="match status" value="1"/>
</dbReference>
<evidence type="ECO:0000259" key="1">
    <source>
        <dbReference type="Pfam" id="PF08421"/>
    </source>
</evidence>
<dbReference type="InterPro" id="IPR029063">
    <property type="entry name" value="SAM-dependent_MTases_sf"/>
</dbReference>
<dbReference type="Gene3D" id="6.20.50.110">
    <property type="entry name" value="Methyltransferase, zinc-binding domain"/>
    <property type="match status" value="1"/>
</dbReference>